<organism evidence="3 4">
    <name type="scientific">Aspergillus leporis</name>
    <dbReference type="NCBI Taxonomy" id="41062"/>
    <lineage>
        <taxon>Eukaryota</taxon>
        <taxon>Fungi</taxon>
        <taxon>Dikarya</taxon>
        <taxon>Ascomycota</taxon>
        <taxon>Pezizomycotina</taxon>
        <taxon>Eurotiomycetes</taxon>
        <taxon>Eurotiomycetidae</taxon>
        <taxon>Eurotiales</taxon>
        <taxon>Aspergillaceae</taxon>
        <taxon>Aspergillus</taxon>
        <taxon>Aspergillus subgen. Circumdati</taxon>
    </lineage>
</organism>
<feature type="compositionally biased region" description="Basic and acidic residues" evidence="1">
    <location>
        <begin position="25"/>
        <end position="56"/>
    </location>
</feature>
<feature type="region of interest" description="Disordered" evidence="1">
    <location>
        <begin position="25"/>
        <end position="166"/>
    </location>
</feature>
<feature type="compositionally biased region" description="Polar residues" evidence="1">
    <location>
        <begin position="181"/>
        <end position="193"/>
    </location>
</feature>
<dbReference type="InterPro" id="IPR039875">
    <property type="entry name" value="LENG1-like"/>
</dbReference>
<feature type="compositionally biased region" description="Basic and acidic residues" evidence="1">
    <location>
        <begin position="91"/>
        <end position="117"/>
    </location>
</feature>
<proteinExistence type="predicted"/>
<feature type="compositionally biased region" description="Pro residues" evidence="1">
    <location>
        <begin position="58"/>
        <end position="67"/>
    </location>
</feature>
<protein>
    <recommendedName>
        <fullName evidence="2">CBF1-interacting co-repressor CIR N-terminal domain-containing protein</fullName>
    </recommendedName>
</protein>
<keyword evidence="4" id="KW-1185">Reference proteome</keyword>
<dbReference type="EMBL" id="ML732164">
    <property type="protein sequence ID" value="KAB8077821.1"/>
    <property type="molecule type" value="Genomic_DNA"/>
</dbReference>
<dbReference type="PANTHER" id="PTHR22093:SF0">
    <property type="entry name" value="LEUKOCYTE RECEPTOR CLUSTER MEMBER 1"/>
    <property type="match status" value="1"/>
</dbReference>
<gene>
    <name evidence="3" type="ORF">BDV29DRAFT_35988</name>
</gene>
<dbReference type="OrthoDB" id="2159131at2759"/>
<accession>A0A5N5XAW7</accession>
<feature type="region of interest" description="Disordered" evidence="1">
    <location>
        <begin position="180"/>
        <end position="348"/>
    </location>
</feature>
<dbReference type="SMART" id="SM01083">
    <property type="entry name" value="Cir_N"/>
    <property type="match status" value="1"/>
</dbReference>
<evidence type="ECO:0000259" key="2">
    <source>
        <dbReference type="SMART" id="SM01083"/>
    </source>
</evidence>
<evidence type="ECO:0000313" key="3">
    <source>
        <dbReference type="EMBL" id="KAB8077821.1"/>
    </source>
</evidence>
<feature type="compositionally biased region" description="Basic and acidic residues" evidence="1">
    <location>
        <begin position="211"/>
        <end position="224"/>
    </location>
</feature>
<feature type="compositionally biased region" description="Basic and acidic residues" evidence="1">
    <location>
        <begin position="338"/>
        <end position="348"/>
    </location>
</feature>
<name>A0A5N5XAW7_9EURO</name>
<feature type="compositionally biased region" description="Basic and acidic residues" evidence="1">
    <location>
        <begin position="288"/>
        <end position="297"/>
    </location>
</feature>
<dbReference type="AlphaFoldDB" id="A0A5N5XAW7"/>
<evidence type="ECO:0000256" key="1">
    <source>
        <dbReference type="SAM" id="MobiDB-lite"/>
    </source>
</evidence>
<feature type="compositionally biased region" description="Basic and acidic residues" evidence="1">
    <location>
        <begin position="143"/>
        <end position="165"/>
    </location>
</feature>
<dbReference type="Proteomes" id="UP000326565">
    <property type="component" value="Unassembled WGS sequence"/>
</dbReference>
<feature type="compositionally biased region" description="Basic and acidic residues" evidence="1">
    <location>
        <begin position="239"/>
        <end position="265"/>
    </location>
</feature>
<dbReference type="PANTHER" id="PTHR22093">
    <property type="entry name" value="LEUKOCYTE RECEPTOR CLUSTER LRC MEMBER 1"/>
    <property type="match status" value="1"/>
</dbReference>
<dbReference type="InterPro" id="IPR019339">
    <property type="entry name" value="CIR_N_dom"/>
</dbReference>
<evidence type="ECO:0000313" key="4">
    <source>
        <dbReference type="Proteomes" id="UP000326565"/>
    </source>
</evidence>
<reference evidence="3 4" key="1">
    <citation type="submission" date="2019-04" db="EMBL/GenBank/DDBJ databases">
        <title>Friends and foes A comparative genomics study of 23 Aspergillus species from section Flavi.</title>
        <authorList>
            <consortium name="DOE Joint Genome Institute"/>
            <person name="Kjaerbolling I."/>
            <person name="Vesth T."/>
            <person name="Frisvad J.C."/>
            <person name="Nybo J.L."/>
            <person name="Theobald S."/>
            <person name="Kildgaard S."/>
            <person name="Isbrandt T."/>
            <person name="Kuo A."/>
            <person name="Sato A."/>
            <person name="Lyhne E.K."/>
            <person name="Kogle M.E."/>
            <person name="Wiebenga A."/>
            <person name="Kun R.S."/>
            <person name="Lubbers R.J."/>
            <person name="Makela M.R."/>
            <person name="Barry K."/>
            <person name="Chovatia M."/>
            <person name="Clum A."/>
            <person name="Daum C."/>
            <person name="Haridas S."/>
            <person name="He G."/>
            <person name="LaButti K."/>
            <person name="Lipzen A."/>
            <person name="Mondo S."/>
            <person name="Riley R."/>
            <person name="Salamov A."/>
            <person name="Simmons B.A."/>
            <person name="Magnuson J.K."/>
            <person name="Henrissat B."/>
            <person name="Mortensen U.H."/>
            <person name="Larsen T.O."/>
            <person name="Devries R.P."/>
            <person name="Grigoriev I.V."/>
            <person name="Machida M."/>
            <person name="Baker S.E."/>
            <person name="Andersen M.R."/>
        </authorList>
    </citation>
    <scope>NUCLEOTIDE SEQUENCE [LARGE SCALE GENOMIC DNA]</scope>
    <source>
        <strain evidence="3 4">CBS 151.66</strain>
    </source>
</reference>
<feature type="compositionally biased region" description="Basic residues" evidence="1">
    <location>
        <begin position="313"/>
        <end position="337"/>
    </location>
</feature>
<dbReference type="Pfam" id="PF10197">
    <property type="entry name" value="Cir_N"/>
    <property type="match status" value="1"/>
</dbReference>
<feature type="domain" description="CBF1-interacting co-repressor CIR N-terminal" evidence="2">
    <location>
        <begin position="10"/>
        <end position="46"/>
    </location>
</feature>
<feature type="compositionally biased region" description="Basic and acidic residues" evidence="1">
    <location>
        <begin position="72"/>
        <end position="84"/>
    </location>
</feature>
<sequence>MPLHLLGKKSWNVYNPDNIARVRRDEAQAKAREEEQERRMQEVDAERRIQILRGERPSTPPPPPRSPSPVCRSDRKSYAEDAGKSRKRRRLAGENDTDRDIRLAREDTELVLSKRETSAPSRSSDAPLYDSAGHINLFPSADLGKRTEKNPETEKESAERQKAYEDQYTMRFSNAAGFRQSVGQKPWYSTSGNDAMAPESISGKDVWGNDDLGRRERERARMDASDPLAAMKKGVRQLKSVEQERKKWSEERRRELEALELEEKHRSRRRRRSQSADSLGGFRLDASTGKHREDKDRRARRYHRHDRDTSRDRSHRRNSHSQSHSHRHHHHQDRRQRSRSDYNRRPHQ</sequence>